<keyword evidence="12" id="KW-0443">Lipid metabolism</keyword>
<evidence type="ECO:0000256" key="14">
    <source>
        <dbReference type="SAM" id="Phobius"/>
    </source>
</evidence>
<keyword evidence="6 14" id="KW-0812">Transmembrane</keyword>
<comment type="similarity">
    <text evidence="4">Belongs to the neutral sphingomyelinase family.</text>
</comment>
<feature type="domain" description="Endonuclease/exonuclease/phosphatase" evidence="15">
    <location>
        <begin position="10"/>
        <end position="240"/>
    </location>
</feature>
<keyword evidence="9" id="KW-0460">Magnesium</keyword>
<evidence type="ECO:0000259" key="15">
    <source>
        <dbReference type="Pfam" id="PF03372"/>
    </source>
</evidence>
<evidence type="ECO:0000256" key="13">
    <source>
        <dbReference type="ARBA" id="ARBA00023136"/>
    </source>
</evidence>
<evidence type="ECO:0000256" key="1">
    <source>
        <dbReference type="ARBA" id="ARBA00004141"/>
    </source>
</evidence>
<evidence type="ECO:0000256" key="11">
    <source>
        <dbReference type="ARBA" id="ARBA00022989"/>
    </source>
</evidence>
<evidence type="ECO:0000256" key="4">
    <source>
        <dbReference type="ARBA" id="ARBA00006335"/>
    </source>
</evidence>
<protein>
    <recommendedName>
        <fullName evidence="5">sphingomyelin phosphodiesterase</fullName>
        <ecNumber evidence="5">3.1.4.12</ecNumber>
    </recommendedName>
</protein>
<evidence type="ECO:0000256" key="8">
    <source>
        <dbReference type="ARBA" id="ARBA00022801"/>
    </source>
</evidence>
<evidence type="ECO:0000313" key="17">
    <source>
        <dbReference type="Proteomes" id="UP000494040"/>
    </source>
</evidence>
<gene>
    <name evidence="16" type="primary">106668420</name>
</gene>
<dbReference type="SUPFAM" id="SSF56219">
    <property type="entry name" value="DNase I-like"/>
    <property type="match status" value="1"/>
</dbReference>
<sequence length="388" mass="44702">MVEEWDFSILTLNVWGLPWVLTPNKKDRMEAVAQKLNKLNIDVVCFQELWLDDDFNLLADLTASAYRYRQYYYSGVLGSGLAVLSKHKILSGFYHQWPLNGYPHMIQHADWFGGKGVALTKIKFHDLIINIYNTHLHAQYSDEDKYISHRVVQSLDTGLFLRLTSFGSDFTVFCGDMNSEPGDICYNLITGLGNLKDAHCAEVNDFKDWGTCGSSRISFTSQKDLDENPLGKRFDYILYNVKNGYAATPEEYKFPFEDTVPGKIFSYSDHDAISASFTIRKSNNKNNSEGYELLRMSDLEHALCICSTALCNVPKNTRYYWTVFILICTILVLHPFHMLYPYYFYAVFLPPTSLLLFYCLFMATIWHRLETRSLLGAISRIETIKQCC</sequence>
<evidence type="ECO:0000256" key="9">
    <source>
        <dbReference type="ARBA" id="ARBA00022842"/>
    </source>
</evidence>
<dbReference type="EC" id="3.1.4.12" evidence="5"/>
<dbReference type="Gene3D" id="3.60.10.10">
    <property type="entry name" value="Endonuclease/exonuclease/phosphatase"/>
    <property type="match status" value="1"/>
</dbReference>
<dbReference type="InterPro" id="IPR005135">
    <property type="entry name" value="Endo/exonuclease/phosphatase"/>
</dbReference>
<feature type="transmembrane region" description="Helical" evidence="14">
    <location>
        <begin position="342"/>
        <end position="366"/>
    </location>
</feature>
<dbReference type="AlphaFoldDB" id="A0A8I6RZA8"/>
<accession>A0A8I6RZA8</accession>
<evidence type="ECO:0000256" key="7">
    <source>
        <dbReference type="ARBA" id="ARBA00022723"/>
    </source>
</evidence>
<organism evidence="16 17">
    <name type="scientific">Cimex lectularius</name>
    <name type="common">Bed bug</name>
    <name type="synonym">Acanthia lectularia</name>
    <dbReference type="NCBI Taxonomy" id="79782"/>
    <lineage>
        <taxon>Eukaryota</taxon>
        <taxon>Metazoa</taxon>
        <taxon>Ecdysozoa</taxon>
        <taxon>Arthropoda</taxon>
        <taxon>Hexapoda</taxon>
        <taxon>Insecta</taxon>
        <taxon>Pterygota</taxon>
        <taxon>Neoptera</taxon>
        <taxon>Paraneoptera</taxon>
        <taxon>Hemiptera</taxon>
        <taxon>Heteroptera</taxon>
        <taxon>Panheteroptera</taxon>
        <taxon>Cimicomorpha</taxon>
        <taxon>Cimicidae</taxon>
        <taxon>Cimex</taxon>
    </lineage>
</organism>
<dbReference type="PANTHER" id="PTHR16320:SF24">
    <property type="entry name" value="PHOSPHODIESTERASE, PUTATIVE-RELATED"/>
    <property type="match status" value="1"/>
</dbReference>
<feature type="transmembrane region" description="Helical" evidence="14">
    <location>
        <begin position="319"/>
        <end position="336"/>
    </location>
</feature>
<dbReference type="Proteomes" id="UP000494040">
    <property type="component" value="Unassembled WGS sequence"/>
</dbReference>
<evidence type="ECO:0000256" key="2">
    <source>
        <dbReference type="ARBA" id="ARBA00004760"/>
    </source>
</evidence>
<dbReference type="GO" id="GO:0046872">
    <property type="term" value="F:metal ion binding"/>
    <property type="evidence" value="ECO:0007669"/>
    <property type="project" value="UniProtKB-KW"/>
</dbReference>
<keyword evidence="8" id="KW-0378">Hydrolase</keyword>
<keyword evidence="7" id="KW-0479">Metal-binding</keyword>
<dbReference type="PANTHER" id="PTHR16320">
    <property type="entry name" value="SPHINGOMYELINASE FAMILY MEMBER"/>
    <property type="match status" value="1"/>
</dbReference>
<dbReference type="InterPro" id="IPR038772">
    <property type="entry name" value="Sph/SMPD2-like"/>
</dbReference>
<evidence type="ECO:0000256" key="6">
    <source>
        <dbReference type="ARBA" id="ARBA00022692"/>
    </source>
</evidence>
<keyword evidence="11 14" id="KW-1133">Transmembrane helix</keyword>
<evidence type="ECO:0000313" key="16">
    <source>
        <dbReference type="EnsemblMetazoa" id="XP_014252635.1"/>
    </source>
</evidence>
<dbReference type="GO" id="GO:0006665">
    <property type="term" value="P:sphingolipid metabolic process"/>
    <property type="evidence" value="ECO:0007669"/>
    <property type="project" value="UniProtKB-KW"/>
</dbReference>
<reference evidence="16" key="1">
    <citation type="submission" date="2022-01" db="UniProtKB">
        <authorList>
            <consortium name="EnsemblMetazoa"/>
        </authorList>
    </citation>
    <scope>IDENTIFICATION</scope>
</reference>
<evidence type="ECO:0000256" key="3">
    <source>
        <dbReference type="ARBA" id="ARBA00004991"/>
    </source>
</evidence>
<dbReference type="EnsemblMetazoa" id="XM_014397149.2">
    <property type="protein sequence ID" value="XP_014252635.1"/>
    <property type="gene ID" value="LOC106668420"/>
</dbReference>
<dbReference type="GO" id="GO:0004767">
    <property type="term" value="F:sphingomyelin phosphodiesterase activity"/>
    <property type="evidence" value="ECO:0007669"/>
    <property type="project" value="UniProtKB-EC"/>
</dbReference>
<keyword evidence="10" id="KW-0746">Sphingolipid metabolism</keyword>
<name>A0A8I6RZA8_CIMLE</name>
<keyword evidence="13 14" id="KW-0472">Membrane</keyword>
<dbReference type="KEGG" id="clec:106668420"/>
<dbReference type="OrthoDB" id="387657at2759"/>
<evidence type="ECO:0000256" key="10">
    <source>
        <dbReference type="ARBA" id="ARBA00022919"/>
    </source>
</evidence>
<comment type="pathway">
    <text evidence="2">Lipid metabolism; sphingolipid metabolism.</text>
</comment>
<keyword evidence="17" id="KW-1185">Reference proteome</keyword>
<dbReference type="InterPro" id="IPR036691">
    <property type="entry name" value="Endo/exonu/phosph_ase_sf"/>
</dbReference>
<dbReference type="OMA" id="AHRATEC"/>
<dbReference type="GO" id="GO:0016020">
    <property type="term" value="C:membrane"/>
    <property type="evidence" value="ECO:0007669"/>
    <property type="project" value="UniProtKB-SubCell"/>
</dbReference>
<dbReference type="Pfam" id="PF03372">
    <property type="entry name" value="Exo_endo_phos"/>
    <property type="match status" value="1"/>
</dbReference>
<proteinExistence type="inferred from homology"/>
<evidence type="ECO:0000256" key="12">
    <source>
        <dbReference type="ARBA" id="ARBA00023098"/>
    </source>
</evidence>
<comment type="subcellular location">
    <subcellularLocation>
        <location evidence="1">Membrane</location>
        <topology evidence="1">Multi-pass membrane protein</topology>
    </subcellularLocation>
</comment>
<comment type="pathway">
    <text evidence="3">Sphingolipid metabolism.</text>
</comment>
<evidence type="ECO:0000256" key="5">
    <source>
        <dbReference type="ARBA" id="ARBA00012369"/>
    </source>
</evidence>